<keyword evidence="6" id="KW-0325">Glycoprotein</keyword>
<dbReference type="Pfam" id="PF00728">
    <property type="entry name" value="Glyco_hydro_20"/>
    <property type="match status" value="1"/>
</dbReference>
<dbReference type="AlphaFoldDB" id="A0A7R9DKF4"/>
<evidence type="ECO:0000313" key="9">
    <source>
        <dbReference type="EMBL" id="CAD7414957.1"/>
    </source>
</evidence>
<evidence type="ECO:0000256" key="7">
    <source>
        <dbReference type="ARBA" id="ARBA00023295"/>
    </source>
</evidence>
<dbReference type="FunFam" id="3.20.20.80:FF:000063">
    <property type="entry name" value="Beta-hexosaminidase"/>
    <property type="match status" value="1"/>
</dbReference>
<dbReference type="PRINTS" id="PR00738">
    <property type="entry name" value="GLHYDRLASE20"/>
</dbReference>
<reference evidence="9" key="1">
    <citation type="submission" date="2020-11" db="EMBL/GenBank/DDBJ databases">
        <authorList>
            <person name="Tran Van P."/>
        </authorList>
    </citation>
    <scope>NUCLEOTIDE SEQUENCE</scope>
</reference>
<sequence length="249" mass="28642">MLKYGPGLKPTWLQVNFNCWNSTEEIVTWLSKKGLGRQEEDFLELWDEFQTKALLKVEEANGGASLPIVLWTSGLTGKGHVEKYLDKERYIIQIWTTGSDELIGELVNKGYRIIVSNYDALYFDCGFGAWVGEGNNWCSPYIGWQKVYMNSPYDIVTKLGVNLTSDVRAQILGSEATLWTEQVDDSSVDGRLWPRSSAMAERLWSNPAEGWREAEYRMLHHRERLVQRGVQPESLEPLWCLQNQGYCYL</sequence>
<keyword evidence="5" id="KW-0378">Hydrolase</keyword>
<dbReference type="PANTHER" id="PTHR22600:SF26">
    <property type="entry name" value="BETA-N-ACETYLHEXOSAMINIDASE"/>
    <property type="match status" value="1"/>
</dbReference>
<gene>
    <name evidence="9" type="ORF">TPSB3V08_LOCUS10009</name>
</gene>
<dbReference type="InterPro" id="IPR017853">
    <property type="entry name" value="GH"/>
</dbReference>
<dbReference type="InterPro" id="IPR025705">
    <property type="entry name" value="Beta_hexosaminidase_sua/sub"/>
</dbReference>
<name>A0A7R9DKF4_TIMPO</name>
<keyword evidence="7" id="KW-0326">Glycosidase</keyword>
<dbReference type="Gene3D" id="3.20.20.80">
    <property type="entry name" value="Glycosidases"/>
    <property type="match status" value="1"/>
</dbReference>
<dbReference type="GO" id="GO:0030203">
    <property type="term" value="P:glycosaminoglycan metabolic process"/>
    <property type="evidence" value="ECO:0007669"/>
    <property type="project" value="TreeGrafter"/>
</dbReference>
<evidence type="ECO:0000256" key="3">
    <source>
        <dbReference type="ARBA" id="ARBA00012663"/>
    </source>
</evidence>
<evidence type="ECO:0000256" key="5">
    <source>
        <dbReference type="ARBA" id="ARBA00022801"/>
    </source>
</evidence>
<evidence type="ECO:0000256" key="2">
    <source>
        <dbReference type="ARBA" id="ARBA00006285"/>
    </source>
</evidence>
<dbReference type="EMBL" id="OD008513">
    <property type="protein sequence ID" value="CAD7414957.1"/>
    <property type="molecule type" value="Genomic_DNA"/>
</dbReference>
<protein>
    <recommendedName>
        <fullName evidence="3">beta-N-acetylhexosaminidase</fullName>
        <ecNumber evidence="3">3.2.1.52</ecNumber>
    </recommendedName>
</protein>
<evidence type="ECO:0000256" key="4">
    <source>
        <dbReference type="ARBA" id="ARBA00022729"/>
    </source>
</evidence>
<evidence type="ECO:0000256" key="1">
    <source>
        <dbReference type="ARBA" id="ARBA00001231"/>
    </source>
</evidence>
<dbReference type="InterPro" id="IPR015883">
    <property type="entry name" value="Glyco_hydro_20_cat"/>
</dbReference>
<proteinExistence type="inferred from homology"/>
<evidence type="ECO:0000259" key="8">
    <source>
        <dbReference type="Pfam" id="PF00728"/>
    </source>
</evidence>
<keyword evidence="4" id="KW-0732">Signal</keyword>
<dbReference type="GO" id="GO:0005975">
    <property type="term" value="P:carbohydrate metabolic process"/>
    <property type="evidence" value="ECO:0007669"/>
    <property type="project" value="InterPro"/>
</dbReference>
<accession>A0A7R9DKF4</accession>
<comment type="similarity">
    <text evidence="2">Belongs to the glycosyl hydrolase 20 family.</text>
</comment>
<dbReference type="GO" id="GO:0005886">
    <property type="term" value="C:plasma membrane"/>
    <property type="evidence" value="ECO:0007669"/>
    <property type="project" value="TreeGrafter"/>
</dbReference>
<dbReference type="SUPFAM" id="SSF51445">
    <property type="entry name" value="(Trans)glycosidases"/>
    <property type="match status" value="1"/>
</dbReference>
<feature type="domain" description="Glycoside hydrolase family 20 catalytic" evidence="8">
    <location>
        <begin position="15"/>
        <end position="206"/>
    </location>
</feature>
<dbReference type="PANTHER" id="PTHR22600">
    <property type="entry name" value="BETA-HEXOSAMINIDASE"/>
    <property type="match status" value="1"/>
</dbReference>
<dbReference type="EC" id="3.2.1.52" evidence="3"/>
<evidence type="ECO:0000256" key="6">
    <source>
        <dbReference type="ARBA" id="ARBA00023180"/>
    </source>
</evidence>
<organism evidence="9">
    <name type="scientific">Timema poppense</name>
    <name type="common">Walking stick</name>
    <dbReference type="NCBI Taxonomy" id="170557"/>
    <lineage>
        <taxon>Eukaryota</taxon>
        <taxon>Metazoa</taxon>
        <taxon>Ecdysozoa</taxon>
        <taxon>Arthropoda</taxon>
        <taxon>Hexapoda</taxon>
        <taxon>Insecta</taxon>
        <taxon>Pterygota</taxon>
        <taxon>Neoptera</taxon>
        <taxon>Polyneoptera</taxon>
        <taxon>Phasmatodea</taxon>
        <taxon>Timematodea</taxon>
        <taxon>Timematoidea</taxon>
        <taxon>Timematidae</taxon>
        <taxon>Timema</taxon>
    </lineage>
</organism>
<dbReference type="GO" id="GO:0016231">
    <property type="term" value="F:beta-N-acetylglucosaminidase activity"/>
    <property type="evidence" value="ECO:0007669"/>
    <property type="project" value="TreeGrafter"/>
</dbReference>
<comment type="catalytic activity">
    <reaction evidence="1">
        <text>Hydrolysis of terminal non-reducing N-acetyl-D-hexosamine residues in N-acetyl-beta-D-hexosaminides.</text>
        <dbReference type="EC" id="3.2.1.52"/>
    </reaction>
</comment>